<dbReference type="AlphaFoldDB" id="A0AAN1WES9"/>
<dbReference type="Proteomes" id="UP001320119">
    <property type="component" value="Chromosome"/>
</dbReference>
<evidence type="ECO:0000313" key="2">
    <source>
        <dbReference type="Proteomes" id="UP001320119"/>
    </source>
</evidence>
<dbReference type="Pfam" id="PF10972">
    <property type="entry name" value="CsiV"/>
    <property type="match status" value="1"/>
</dbReference>
<evidence type="ECO:0000313" key="1">
    <source>
        <dbReference type="EMBL" id="BCD96279.1"/>
    </source>
</evidence>
<name>A0AAN1WES9_9GAMM</name>
<gene>
    <name evidence="1" type="ORF">MARGE09_P0479</name>
</gene>
<dbReference type="RefSeq" id="WP_236985781.1">
    <property type="nucleotide sequence ID" value="NZ_AP023086.1"/>
</dbReference>
<accession>A0AAN1WES9</accession>
<proteinExistence type="predicted"/>
<sequence>MNTILYKIITAALLFSFIALSARHISAEEPPQPYHIEVVVFERLATAYDAPEYWRKDFALAYPPNYRLIQPYENTLPSDNTDTAEINNTEPAQLSMDTKPADVEDDLTSININEPTPPRSARALPERPAETYSLNAQANSIDRKSQMRVLFHKAWQQALIATEKAPFVVLTGGEVFDGVHELGGTIRLSVQKFIHVDTQLWLTQFGPNYGQESEWPIIPLAPTSSTPHQEQQDLLIQSDQAPAEYGINQSAMNAITNTSTFSGTVFSPSSFNNPLRLNNRLDVGQQRQYLANEVIVLEQSRRMRSQELHYIDHPRLGILIKIIPLSFEEAAKLAPNSDAI</sequence>
<dbReference type="KEGG" id="marq:MARGE09_P0479"/>
<organism evidence="1 2">
    <name type="scientific">Marinagarivorans cellulosilyticus</name>
    <dbReference type="NCBI Taxonomy" id="2721545"/>
    <lineage>
        <taxon>Bacteria</taxon>
        <taxon>Pseudomonadati</taxon>
        <taxon>Pseudomonadota</taxon>
        <taxon>Gammaproteobacteria</taxon>
        <taxon>Cellvibrionales</taxon>
        <taxon>Cellvibrionaceae</taxon>
        <taxon>Marinagarivorans</taxon>
    </lineage>
</organism>
<protein>
    <recommendedName>
        <fullName evidence="3">Peptidoglycan-binding protein CsiV</fullName>
    </recommendedName>
</protein>
<dbReference type="EMBL" id="AP023086">
    <property type="protein sequence ID" value="BCD96279.1"/>
    <property type="molecule type" value="Genomic_DNA"/>
</dbReference>
<evidence type="ECO:0008006" key="3">
    <source>
        <dbReference type="Google" id="ProtNLM"/>
    </source>
</evidence>
<dbReference type="InterPro" id="IPR021241">
    <property type="entry name" value="CsiV"/>
</dbReference>
<reference evidence="1 2" key="1">
    <citation type="journal article" date="2022" name="IScience">
        <title>An ultrasensitive nanofiber-based assay for enzymatic hydrolysis and deep-sea microbial degradation of cellulose.</title>
        <authorList>
            <person name="Tsudome M."/>
            <person name="Tachioka M."/>
            <person name="Miyazaki M."/>
            <person name="Uchimura K."/>
            <person name="Tsuda M."/>
            <person name="Takaki Y."/>
            <person name="Deguchi S."/>
        </authorList>
    </citation>
    <scope>NUCLEOTIDE SEQUENCE [LARGE SCALE GENOMIC DNA]</scope>
    <source>
        <strain evidence="1 2">GE09</strain>
    </source>
</reference>
<keyword evidence="2" id="KW-1185">Reference proteome</keyword>